<evidence type="ECO:0000313" key="11">
    <source>
        <dbReference type="EMBL" id="KAB0579949.1"/>
    </source>
</evidence>
<protein>
    <recommendedName>
        <fullName evidence="8 9">Outer membrane protein assembly factor BamA</fullName>
    </recommendedName>
</protein>
<dbReference type="GO" id="GO:0051205">
    <property type="term" value="P:protein insertion into membrane"/>
    <property type="evidence" value="ECO:0007669"/>
    <property type="project" value="UniProtKB-UniRule"/>
</dbReference>
<keyword evidence="2 8" id="KW-1134">Transmembrane beta strand</keyword>
<dbReference type="PROSITE" id="PS51779">
    <property type="entry name" value="POTRA"/>
    <property type="match status" value="5"/>
</dbReference>
<sequence length="769" mass="85153" precursor="true">MRSSPLERWLRPVPACVALLTVAHAPLVHAVEPFDIADIRVEGLQRSDPGSVFAALPFRVGDSYTDDKAAAALRALFATGLFKDVRIELEGRVVVVVVQERAFIASVNFSGLKEFDKDTLAKALKDNGISDGQPYDKAVIDRAEQEIKRQYLSRSYYGAEVVTTATPVSRNRVDVTFNVVEGNVAKIRSIHIQGAQAFGESTLLDLMDLTTTGWLTWYTKTDRYARTKLNADLEKIRSYYLNRGYLEFQVKSTQVTISPDKQHIDISIVVDEGLPYTVTGVRLEGNYLGKEDEFKARVSIQPGEPYRGDDVSGTVRRFTDLYASYGYAFAKVESQPQIDRQTGQVVVVLRANPGVRVNVRRINLAGNTITRDEVIRREFRQFESAWYDGNKIKLSRDRVERLGYFDEVTVDTNEVPGAPDQVDLTLNVKEKPTGSLNLSAGYSSADRLSLSASISKENIFGSGNSLSFGVNTAKSSRSLAVSTVDPYFTDDGVSRAIDVYYRQSKPYNSRGSSYDLATPGMSIRFGVPFSEFDTVFFGVGAEATIIGTSKGLPLSYTKFADEFGTHSWDMPFTIGWAREERDNPMAPTRGRYQRLNIDFSLVGDVRYARMNGQIQQYLAVPYFPKLTLGLNAELGVGTGLDGRSYPIFKNYYGGGLGSVRVFEQNSFGTTDVTGAYIGGNKKFNANAELYFPVPGTGNDKSLRIFAFADTGNVWGTTQQVHLDDLRASAGFGLSWISPVGPLKMSYGVPLRAFSSDKIQRFQFQIGTSF</sequence>
<keyword evidence="6 8" id="KW-0472">Membrane</keyword>
<evidence type="ECO:0000313" key="12">
    <source>
        <dbReference type="Proteomes" id="UP000430120"/>
    </source>
</evidence>
<feature type="signal peptide" evidence="8">
    <location>
        <begin position="1"/>
        <end position="30"/>
    </location>
</feature>
<dbReference type="AlphaFoldDB" id="A0A643FA32"/>
<reference evidence="11 12" key="1">
    <citation type="submission" date="2019-09" db="EMBL/GenBank/DDBJ databases">
        <title>Draft genome sequences of 48 bacterial type strains from the CCUG.</title>
        <authorList>
            <person name="Tunovic T."/>
            <person name="Pineiro-Iglesias B."/>
            <person name="Unosson C."/>
            <person name="Inganas E."/>
            <person name="Ohlen M."/>
            <person name="Cardew S."/>
            <person name="Jensie-Markopoulos S."/>
            <person name="Salva-Serra F."/>
            <person name="Jaen-Luchoro D."/>
            <person name="Karlsson R."/>
            <person name="Svensson-Stadler L."/>
            <person name="Chun J."/>
            <person name="Moore E."/>
        </authorList>
    </citation>
    <scope>NUCLEOTIDE SEQUENCE [LARGE SCALE GENOMIC DNA]</scope>
    <source>
        <strain evidence="11 12">CCUG 30977</strain>
    </source>
</reference>
<evidence type="ECO:0000256" key="7">
    <source>
        <dbReference type="ARBA" id="ARBA00023237"/>
    </source>
</evidence>
<dbReference type="HAMAP" id="MF_01430">
    <property type="entry name" value="OM_assembly_BamA"/>
    <property type="match status" value="1"/>
</dbReference>
<dbReference type="NCBIfam" id="TIGR03303">
    <property type="entry name" value="OM_YaeT"/>
    <property type="match status" value="1"/>
</dbReference>
<keyword evidence="3 8" id="KW-0812">Transmembrane</keyword>
<evidence type="ECO:0000256" key="4">
    <source>
        <dbReference type="ARBA" id="ARBA00022729"/>
    </source>
</evidence>
<evidence type="ECO:0000256" key="5">
    <source>
        <dbReference type="ARBA" id="ARBA00022737"/>
    </source>
</evidence>
<feature type="domain" description="POTRA" evidence="10">
    <location>
        <begin position="357"/>
        <end position="431"/>
    </location>
</feature>
<organism evidence="11 12">
    <name type="scientific">Ideonella dechloratans</name>
    <dbReference type="NCBI Taxonomy" id="36863"/>
    <lineage>
        <taxon>Bacteria</taxon>
        <taxon>Pseudomonadati</taxon>
        <taxon>Pseudomonadota</taxon>
        <taxon>Betaproteobacteria</taxon>
        <taxon>Burkholderiales</taxon>
        <taxon>Sphaerotilaceae</taxon>
        <taxon>Ideonella</taxon>
    </lineage>
</organism>
<dbReference type="PIRSF" id="PIRSF006076">
    <property type="entry name" value="OM_assembly_OMP85"/>
    <property type="match status" value="1"/>
</dbReference>
<dbReference type="Pfam" id="PF07244">
    <property type="entry name" value="POTRA"/>
    <property type="match status" value="4"/>
</dbReference>
<feature type="domain" description="POTRA" evidence="10">
    <location>
        <begin position="34"/>
        <end position="101"/>
    </location>
</feature>
<feature type="domain" description="POTRA" evidence="10">
    <location>
        <begin position="185"/>
        <end position="273"/>
    </location>
</feature>
<comment type="similarity">
    <text evidence="8">Belongs to the BamA family.</text>
</comment>
<evidence type="ECO:0000256" key="6">
    <source>
        <dbReference type="ARBA" id="ARBA00023136"/>
    </source>
</evidence>
<comment type="subunit">
    <text evidence="8">Part of the Bam complex.</text>
</comment>
<dbReference type="Proteomes" id="UP000430120">
    <property type="component" value="Unassembled WGS sequence"/>
</dbReference>
<feature type="chain" id="PRO_5029073237" description="Outer membrane protein assembly factor BamA" evidence="8">
    <location>
        <begin position="31"/>
        <end position="769"/>
    </location>
</feature>
<dbReference type="EMBL" id="VZPB01000034">
    <property type="protein sequence ID" value="KAB0579949.1"/>
    <property type="molecule type" value="Genomic_DNA"/>
</dbReference>
<dbReference type="GO" id="GO:0009279">
    <property type="term" value="C:cell outer membrane"/>
    <property type="evidence" value="ECO:0007669"/>
    <property type="project" value="UniProtKB-SubCell"/>
</dbReference>
<feature type="domain" description="POTRA" evidence="10">
    <location>
        <begin position="276"/>
        <end position="352"/>
    </location>
</feature>
<gene>
    <name evidence="8 11" type="primary">bamA</name>
    <name evidence="11" type="ORF">F7Q92_13960</name>
</gene>
<dbReference type="InterPro" id="IPR034746">
    <property type="entry name" value="POTRA"/>
</dbReference>
<keyword evidence="12" id="KW-1185">Reference proteome</keyword>
<dbReference type="Gene3D" id="3.10.20.310">
    <property type="entry name" value="membrane protein fhac"/>
    <property type="match status" value="5"/>
</dbReference>
<comment type="subcellular location">
    <subcellularLocation>
        <location evidence="8">Cell outer membrane</location>
    </subcellularLocation>
    <subcellularLocation>
        <location evidence="1">Membrane</location>
    </subcellularLocation>
</comment>
<comment type="caution">
    <text evidence="11">The sequence shown here is derived from an EMBL/GenBank/DDBJ whole genome shotgun (WGS) entry which is preliminary data.</text>
</comment>
<dbReference type="InterPro" id="IPR000184">
    <property type="entry name" value="Bac_surfAg_D15"/>
</dbReference>
<dbReference type="InterPro" id="IPR010827">
    <property type="entry name" value="BamA/TamA_POTRA"/>
</dbReference>
<dbReference type="Gene3D" id="2.40.160.50">
    <property type="entry name" value="membrane protein fhac: a member of the omp85/tpsb transporter family"/>
    <property type="match status" value="1"/>
</dbReference>
<name>A0A643FA32_IDEDE</name>
<evidence type="ECO:0000256" key="9">
    <source>
        <dbReference type="NCBIfam" id="TIGR03303"/>
    </source>
</evidence>
<keyword evidence="5 8" id="KW-0677">Repeat</keyword>
<evidence type="ECO:0000256" key="1">
    <source>
        <dbReference type="ARBA" id="ARBA00004370"/>
    </source>
</evidence>
<dbReference type="InterPro" id="IPR039910">
    <property type="entry name" value="D15-like"/>
</dbReference>
<dbReference type="RefSeq" id="WP_151124740.1">
    <property type="nucleotide sequence ID" value="NZ_CP088081.1"/>
</dbReference>
<dbReference type="GO" id="GO:0043165">
    <property type="term" value="P:Gram-negative-bacterium-type cell outer membrane assembly"/>
    <property type="evidence" value="ECO:0007669"/>
    <property type="project" value="UniProtKB-UniRule"/>
</dbReference>
<feature type="domain" description="POTRA" evidence="10">
    <location>
        <begin position="102"/>
        <end position="182"/>
    </location>
</feature>
<evidence type="ECO:0000256" key="8">
    <source>
        <dbReference type="HAMAP-Rule" id="MF_01430"/>
    </source>
</evidence>
<evidence type="ECO:0000259" key="10">
    <source>
        <dbReference type="PROSITE" id="PS51779"/>
    </source>
</evidence>
<accession>A0A643FA32</accession>
<dbReference type="PANTHER" id="PTHR12815:SF23">
    <property type="entry name" value="OUTER MEMBRANE PROTEIN ASSEMBLY FACTOR BAMA"/>
    <property type="match status" value="1"/>
</dbReference>
<dbReference type="InterPro" id="IPR023707">
    <property type="entry name" value="OM_assembly_BamA"/>
</dbReference>
<keyword evidence="7 8" id="KW-0998">Cell outer membrane</keyword>
<keyword evidence="4 8" id="KW-0732">Signal</keyword>
<evidence type="ECO:0000256" key="2">
    <source>
        <dbReference type="ARBA" id="ARBA00022452"/>
    </source>
</evidence>
<dbReference type="Pfam" id="PF01103">
    <property type="entry name" value="Omp85"/>
    <property type="match status" value="1"/>
</dbReference>
<proteinExistence type="inferred from homology"/>
<comment type="function">
    <text evidence="8">Part of the outer membrane protein assembly complex, which is involved in assembly and insertion of beta-barrel proteins into the outer membrane.</text>
</comment>
<dbReference type="PANTHER" id="PTHR12815">
    <property type="entry name" value="SORTING AND ASSEMBLY MACHINERY SAMM50 PROTEIN FAMILY MEMBER"/>
    <property type="match status" value="1"/>
</dbReference>
<evidence type="ECO:0000256" key="3">
    <source>
        <dbReference type="ARBA" id="ARBA00022692"/>
    </source>
</evidence>
<dbReference type="OrthoDB" id="9803054at2"/>